<evidence type="ECO:0000256" key="1">
    <source>
        <dbReference type="SAM" id="SignalP"/>
    </source>
</evidence>
<accession>A0AAN6Z0G2</accession>
<dbReference type="GeneID" id="87822642"/>
<reference evidence="2" key="1">
    <citation type="journal article" date="2023" name="Mol. Phylogenet. Evol.">
        <title>Genome-scale phylogeny and comparative genomics of the fungal order Sordariales.</title>
        <authorList>
            <person name="Hensen N."/>
            <person name="Bonometti L."/>
            <person name="Westerberg I."/>
            <person name="Brannstrom I.O."/>
            <person name="Guillou S."/>
            <person name="Cros-Aarteil S."/>
            <person name="Calhoun S."/>
            <person name="Haridas S."/>
            <person name="Kuo A."/>
            <person name="Mondo S."/>
            <person name="Pangilinan J."/>
            <person name="Riley R."/>
            <person name="LaButti K."/>
            <person name="Andreopoulos B."/>
            <person name="Lipzen A."/>
            <person name="Chen C."/>
            <person name="Yan M."/>
            <person name="Daum C."/>
            <person name="Ng V."/>
            <person name="Clum A."/>
            <person name="Steindorff A."/>
            <person name="Ohm R.A."/>
            <person name="Martin F."/>
            <person name="Silar P."/>
            <person name="Natvig D.O."/>
            <person name="Lalanne C."/>
            <person name="Gautier V."/>
            <person name="Ament-Velasquez S.L."/>
            <person name="Kruys A."/>
            <person name="Hutchinson M.I."/>
            <person name="Powell A.J."/>
            <person name="Barry K."/>
            <person name="Miller A.N."/>
            <person name="Grigoriev I.V."/>
            <person name="Debuchy R."/>
            <person name="Gladieux P."/>
            <person name="Hiltunen Thoren M."/>
            <person name="Johannesson H."/>
        </authorList>
    </citation>
    <scope>NUCLEOTIDE SEQUENCE</scope>
    <source>
        <strain evidence="2">CBS 731.68</strain>
    </source>
</reference>
<evidence type="ECO:0000313" key="2">
    <source>
        <dbReference type="EMBL" id="KAK4120980.1"/>
    </source>
</evidence>
<evidence type="ECO:0000313" key="3">
    <source>
        <dbReference type="Proteomes" id="UP001302602"/>
    </source>
</evidence>
<name>A0AAN6Z0G2_9PEZI</name>
<comment type="caution">
    <text evidence="2">The sequence shown here is derived from an EMBL/GenBank/DDBJ whole genome shotgun (WGS) entry which is preliminary data.</text>
</comment>
<reference evidence="2" key="2">
    <citation type="submission" date="2023-05" db="EMBL/GenBank/DDBJ databases">
        <authorList>
            <consortium name="Lawrence Berkeley National Laboratory"/>
            <person name="Steindorff A."/>
            <person name="Hensen N."/>
            <person name="Bonometti L."/>
            <person name="Westerberg I."/>
            <person name="Brannstrom I.O."/>
            <person name="Guillou S."/>
            <person name="Cros-Aarteil S."/>
            <person name="Calhoun S."/>
            <person name="Haridas S."/>
            <person name="Kuo A."/>
            <person name="Mondo S."/>
            <person name="Pangilinan J."/>
            <person name="Riley R."/>
            <person name="Labutti K."/>
            <person name="Andreopoulos B."/>
            <person name="Lipzen A."/>
            <person name="Chen C."/>
            <person name="Yanf M."/>
            <person name="Daum C."/>
            <person name="Ng V."/>
            <person name="Clum A."/>
            <person name="Ohm R."/>
            <person name="Martin F."/>
            <person name="Silar P."/>
            <person name="Natvig D."/>
            <person name="Lalanne C."/>
            <person name="Gautier V."/>
            <person name="Ament-Velasquez S.L."/>
            <person name="Kruys A."/>
            <person name="Hutchinson M.I."/>
            <person name="Powell A.J."/>
            <person name="Barry K."/>
            <person name="Miller A.N."/>
            <person name="Grigoriev I.V."/>
            <person name="Debuchy R."/>
            <person name="Gladieux P."/>
            <person name="Thoren M.H."/>
            <person name="Johannesson H."/>
        </authorList>
    </citation>
    <scope>NUCLEOTIDE SEQUENCE</scope>
    <source>
        <strain evidence="2">CBS 731.68</strain>
    </source>
</reference>
<dbReference type="Proteomes" id="UP001302602">
    <property type="component" value="Unassembled WGS sequence"/>
</dbReference>
<protein>
    <recommendedName>
        <fullName evidence="4">Secreted protein</fullName>
    </recommendedName>
</protein>
<dbReference type="EMBL" id="MU853235">
    <property type="protein sequence ID" value="KAK4120980.1"/>
    <property type="molecule type" value="Genomic_DNA"/>
</dbReference>
<organism evidence="2 3">
    <name type="scientific">Parathielavia appendiculata</name>
    <dbReference type="NCBI Taxonomy" id="2587402"/>
    <lineage>
        <taxon>Eukaryota</taxon>
        <taxon>Fungi</taxon>
        <taxon>Dikarya</taxon>
        <taxon>Ascomycota</taxon>
        <taxon>Pezizomycotina</taxon>
        <taxon>Sordariomycetes</taxon>
        <taxon>Sordariomycetidae</taxon>
        <taxon>Sordariales</taxon>
        <taxon>Chaetomiaceae</taxon>
        <taxon>Parathielavia</taxon>
    </lineage>
</organism>
<keyword evidence="3" id="KW-1185">Reference proteome</keyword>
<sequence length="119" mass="13371">MHQSTVCLLGHAPCQVMTLLLIWSEASSSRGLSCRANYPACVASRTLVAGAYERCKRRPARQWPQGEHMQRTGHNPRHCQAQTMKDCRPKLLLLRKQGPECSTRMGRSGNLAVRGIDWI</sequence>
<feature type="signal peptide" evidence="1">
    <location>
        <begin position="1"/>
        <end position="28"/>
    </location>
</feature>
<evidence type="ECO:0008006" key="4">
    <source>
        <dbReference type="Google" id="ProtNLM"/>
    </source>
</evidence>
<dbReference type="RefSeq" id="XP_062644751.1">
    <property type="nucleotide sequence ID" value="XM_062785876.1"/>
</dbReference>
<feature type="chain" id="PRO_5042935259" description="Secreted protein" evidence="1">
    <location>
        <begin position="29"/>
        <end position="119"/>
    </location>
</feature>
<gene>
    <name evidence="2" type="ORF">N657DRAFT_132255</name>
</gene>
<dbReference type="AlphaFoldDB" id="A0AAN6Z0G2"/>
<keyword evidence="1" id="KW-0732">Signal</keyword>
<proteinExistence type="predicted"/>